<evidence type="ECO:0000313" key="1">
    <source>
        <dbReference type="EMBL" id="MER7184677.1"/>
    </source>
</evidence>
<comment type="caution">
    <text evidence="1">The sequence shown here is derived from an EMBL/GenBank/DDBJ whole genome shotgun (WGS) entry which is preliminary data.</text>
</comment>
<dbReference type="Proteomes" id="UP001474181">
    <property type="component" value="Unassembled WGS sequence"/>
</dbReference>
<dbReference type="Gene3D" id="1.20.120.450">
    <property type="entry name" value="dinb family like domain"/>
    <property type="match status" value="1"/>
</dbReference>
<evidence type="ECO:0000313" key="2">
    <source>
        <dbReference type="Proteomes" id="UP001474181"/>
    </source>
</evidence>
<dbReference type="InterPro" id="IPR007061">
    <property type="entry name" value="MST-like"/>
</dbReference>
<protein>
    <submittedName>
        <fullName evidence="1">DUF664 domain-containing protein</fullName>
    </submittedName>
</protein>
<organism evidence="1 2">
    <name type="scientific">Streptomyces hyaluromycini</name>
    <dbReference type="NCBI Taxonomy" id="1377993"/>
    <lineage>
        <taxon>Bacteria</taxon>
        <taxon>Bacillati</taxon>
        <taxon>Actinomycetota</taxon>
        <taxon>Actinomycetes</taxon>
        <taxon>Kitasatosporales</taxon>
        <taxon>Streptomycetaceae</taxon>
        <taxon>Streptomyces</taxon>
    </lineage>
</organism>
<proteinExistence type="predicted"/>
<reference evidence="1 2" key="1">
    <citation type="submission" date="2024-06" db="EMBL/GenBank/DDBJ databases">
        <title>The Natural Products Discovery Center: Release of the First 8490 Sequenced Strains for Exploring Actinobacteria Biosynthetic Diversity.</title>
        <authorList>
            <person name="Kalkreuter E."/>
            <person name="Kautsar S.A."/>
            <person name="Yang D."/>
            <person name="Bader C.D."/>
            <person name="Teijaro C.N."/>
            <person name="Fluegel L."/>
            <person name="Davis C.M."/>
            <person name="Simpson J.R."/>
            <person name="Lauterbach L."/>
            <person name="Steele A.D."/>
            <person name="Gui C."/>
            <person name="Meng S."/>
            <person name="Li G."/>
            <person name="Viehrig K."/>
            <person name="Ye F."/>
            <person name="Su P."/>
            <person name="Kiefer A.F."/>
            <person name="Nichols A."/>
            <person name="Cepeda A.J."/>
            <person name="Yan W."/>
            <person name="Fan B."/>
            <person name="Jiang Y."/>
            <person name="Adhikari A."/>
            <person name="Zheng C.-J."/>
            <person name="Schuster L."/>
            <person name="Cowan T.M."/>
            <person name="Smanski M.J."/>
            <person name="Chevrette M.G."/>
            <person name="De Carvalho L.P.S."/>
            <person name="Shen B."/>
        </authorList>
    </citation>
    <scope>NUCLEOTIDE SEQUENCE [LARGE SCALE GENOMIC DNA]</scope>
    <source>
        <strain evidence="1 2">NPDC000234</strain>
    </source>
</reference>
<name>A0ABV1X6M0_9ACTN</name>
<gene>
    <name evidence="1" type="ORF">ABT404_35320</name>
</gene>
<accession>A0ABV1X6M0</accession>
<keyword evidence="2" id="KW-1185">Reference proteome</keyword>
<dbReference type="InterPro" id="IPR034660">
    <property type="entry name" value="DinB/YfiT-like"/>
</dbReference>
<dbReference type="RefSeq" id="WP_350787001.1">
    <property type="nucleotide sequence ID" value="NZ_JBEPEK010000355.1"/>
</dbReference>
<dbReference type="Pfam" id="PF04978">
    <property type="entry name" value="MST"/>
    <property type="match status" value="1"/>
</dbReference>
<dbReference type="SUPFAM" id="SSF109854">
    <property type="entry name" value="DinB/YfiT-like putative metalloenzymes"/>
    <property type="match status" value="1"/>
</dbReference>
<sequence length="186" mass="20343">MTDDTRSAVWWEPPVAGTELDTLIGSLERQRRTFAWKSEGLDAAALGQRLAPSALTLGGLLKHLALVEDQYFTVRLLGEKLPAPWDAVDWDAEPDWEWGSAAADSPEELYGLWEAAVARSRAAIRRAAADGDAGALIAYTSRSGARPSLRRLLADMIEEYARHVGQADLIRESIDGRVGEDPPADF</sequence>
<dbReference type="EMBL" id="JBEPEK010000355">
    <property type="protein sequence ID" value="MER7184677.1"/>
    <property type="molecule type" value="Genomic_DNA"/>
</dbReference>